<dbReference type="VEuPathDB" id="VectorBase:LOC119171494"/>
<evidence type="ECO:0000313" key="2">
    <source>
        <dbReference type="EMBL" id="KAH8023034.1"/>
    </source>
</evidence>
<dbReference type="Proteomes" id="UP000821866">
    <property type="component" value="Chromosome 6"/>
</dbReference>
<organism evidence="2 3">
    <name type="scientific">Rhipicephalus microplus</name>
    <name type="common">Cattle tick</name>
    <name type="synonym">Boophilus microplus</name>
    <dbReference type="NCBI Taxonomy" id="6941"/>
    <lineage>
        <taxon>Eukaryota</taxon>
        <taxon>Metazoa</taxon>
        <taxon>Ecdysozoa</taxon>
        <taxon>Arthropoda</taxon>
        <taxon>Chelicerata</taxon>
        <taxon>Arachnida</taxon>
        <taxon>Acari</taxon>
        <taxon>Parasitiformes</taxon>
        <taxon>Ixodida</taxon>
        <taxon>Ixodoidea</taxon>
        <taxon>Ixodidae</taxon>
        <taxon>Rhipicephalinae</taxon>
        <taxon>Rhipicephalus</taxon>
        <taxon>Boophilus</taxon>
    </lineage>
</organism>
<sequence length="154" mass="16231">MFSLYKRVRVARSAPDISEAVNLANMAKKLGQVLVSASCGMLLLLCALVPRGEASRACNACGPECVTACGTAMFRACCFNYNRKRSGPATSSSGSEIRDIAPSGGGSANLDTTDSATFESRSEAGDGIAGNGIRQDAWALFWMLPARQRQPGLF</sequence>
<comment type="caution">
    <text evidence="2">The sequence shown here is derived from an EMBL/GenBank/DDBJ whole genome shotgun (WGS) entry which is preliminary data.</text>
</comment>
<name>A0A9J6DLR2_RHIMP</name>
<keyword evidence="3" id="KW-1185">Reference proteome</keyword>
<feature type="region of interest" description="Disordered" evidence="1">
    <location>
        <begin position="86"/>
        <end position="113"/>
    </location>
</feature>
<evidence type="ECO:0000313" key="3">
    <source>
        <dbReference type="Proteomes" id="UP000821866"/>
    </source>
</evidence>
<reference evidence="2" key="1">
    <citation type="journal article" date="2020" name="Cell">
        <title>Large-Scale Comparative Analyses of Tick Genomes Elucidate Their Genetic Diversity and Vector Capacities.</title>
        <authorList>
            <consortium name="Tick Genome and Microbiome Consortium (TIGMIC)"/>
            <person name="Jia N."/>
            <person name="Wang J."/>
            <person name="Shi W."/>
            <person name="Du L."/>
            <person name="Sun Y."/>
            <person name="Zhan W."/>
            <person name="Jiang J.F."/>
            <person name="Wang Q."/>
            <person name="Zhang B."/>
            <person name="Ji P."/>
            <person name="Bell-Sakyi L."/>
            <person name="Cui X.M."/>
            <person name="Yuan T.T."/>
            <person name="Jiang B.G."/>
            <person name="Yang W.F."/>
            <person name="Lam T.T."/>
            <person name="Chang Q.C."/>
            <person name="Ding S.J."/>
            <person name="Wang X.J."/>
            <person name="Zhu J.G."/>
            <person name="Ruan X.D."/>
            <person name="Zhao L."/>
            <person name="Wei J.T."/>
            <person name="Ye R.Z."/>
            <person name="Que T.C."/>
            <person name="Du C.H."/>
            <person name="Zhou Y.H."/>
            <person name="Cheng J.X."/>
            <person name="Dai P.F."/>
            <person name="Guo W.B."/>
            <person name="Han X.H."/>
            <person name="Huang E.J."/>
            <person name="Li L.F."/>
            <person name="Wei W."/>
            <person name="Gao Y.C."/>
            <person name="Liu J.Z."/>
            <person name="Shao H.Z."/>
            <person name="Wang X."/>
            <person name="Wang C.C."/>
            <person name="Yang T.C."/>
            <person name="Huo Q.B."/>
            <person name="Li W."/>
            <person name="Chen H.Y."/>
            <person name="Chen S.E."/>
            <person name="Zhou L.G."/>
            <person name="Ni X.B."/>
            <person name="Tian J.H."/>
            <person name="Sheng Y."/>
            <person name="Liu T."/>
            <person name="Pan Y.S."/>
            <person name="Xia L.Y."/>
            <person name="Li J."/>
            <person name="Zhao F."/>
            <person name="Cao W.C."/>
        </authorList>
    </citation>
    <scope>NUCLEOTIDE SEQUENCE</scope>
    <source>
        <strain evidence="2">Rmic-2018</strain>
    </source>
</reference>
<gene>
    <name evidence="2" type="ORF">HPB51_010810</name>
</gene>
<proteinExistence type="predicted"/>
<evidence type="ECO:0000256" key="1">
    <source>
        <dbReference type="SAM" id="MobiDB-lite"/>
    </source>
</evidence>
<dbReference type="OMA" id="VPASCAM"/>
<dbReference type="EMBL" id="JABSTU010000008">
    <property type="protein sequence ID" value="KAH8023034.1"/>
    <property type="molecule type" value="Genomic_DNA"/>
</dbReference>
<reference evidence="2" key="2">
    <citation type="submission" date="2021-09" db="EMBL/GenBank/DDBJ databases">
        <authorList>
            <person name="Jia N."/>
            <person name="Wang J."/>
            <person name="Shi W."/>
            <person name="Du L."/>
            <person name="Sun Y."/>
            <person name="Zhan W."/>
            <person name="Jiang J."/>
            <person name="Wang Q."/>
            <person name="Zhang B."/>
            <person name="Ji P."/>
            <person name="Sakyi L.B."/>
            <person name="Cui X."/>
            <person name="Yuan T."/>
            <person name="Jiang B."/>
            <person name="Yang W."/>
            <person name="Lam T.T.-Y."/>
            <person name="Chang Q."/>
            <person name="Ding S."/>
            <person name="Wang X."/>
            <person name="Zhu J."/>
            <person name="Ruan X."/>
            <person name="Zhao L."/>
            <person name="Wei J."/>
            <person name="Que T."/>
            <person name="Du C."/>
            <person name="Cheng J."/>
            <person name="Dai P."/>
            <person name="Han X."/>
            <person name="Huang E."/>
            <person name="Gao Y."/>
            <person name="Liu J."/>
            <person name="Shao H."/>
            <person name="Ye R."/>
            <person name="Li L."/>
            <person name="Wei W."/>
            <person name="Wang X."/>
            <person name="Wang C."/>
            <person name="Huo Q."/>
            <person name="Li W."/>
            <person name="Guo W."/>
            <person name="Chen H."/>
            <person name="Chen S."/>
            <person name="Zhou L."/>
            <person name="Zhou L."/>
            <person name="Ni X."/>
            <person name="Tian J."/>
            <person name="Zhou Y."/>
            <person name="Sheng Y."/>
            <person name="Liu T."/>
            <person name="Pan Y."/>
            <person name="Xia L."/>
            <person name="Li J."/>
            <person name="Zhao F."/>
            <person name="Cao W."/>
        </authorList>
    </citation>
    <scope>NUCLEOTIDE SEQUENCE</scope>
    <source>
        <strain evidence="2">Rmic-2018</strain>
        <tissue evidence="2">Larvae</tissue>
    </source>
</reference>
<dbReference type="OrthoDB" id="8195871at2759"/>
<protein>
    <submittedName>
        <fullName evidence="2">Uncharacterized protein</fullName>
    </submittedName>
</protein>
<accession>A0A9J6DLR2</accession>
<dbReference type="AlphaFoldDB" id="A0A9J6DLR2"/>